<protein>
    <recommendedName>
        <fullName evidence="3">NB-ARC domain-containing protein</fullName>
    </recommendedName>
</protein>
<dbReference type="SUPFAM" id="SSF48452">
    <property type="entry name" value="TPR-like"/>
    <property type="match status" value="2"/>
</dbReference>
<dbReference type="InParanoid" id="A0A194WWR2"/>
<dbReference type="RefSeq" id="XP_018066735.1">
    <property type="nucleotide sequence ID" value="XM_018217771.1"/>
</dbReference>
<dbReference type="Pfam" id="PF13374">
    <property type="entry name" value="TPR_10"/>
    <property type="match status" value="1"/>
</dbReference>
<evidence type="ECO:0008006" key="3">
    <source>
        <dbReference type="Google" id="ProtNLM"/>
    </source>
</evidence>
<dbReference type="Proteomes" id="UP000070700">
    <property type="component" value="Unassembled WGS sequence"/>
</dbReference>
<dbReference type="InterPro" id="IPR011990">
    <property type="entry name" value="TPR-like_helical_dom_sf"/>
</dbReference>
<reference evidence="1 2" key="1">
    <citation type="submission" date="2015-10" db="EMBL/GenBank/DDBJ databases">
        <title>Full genome of DAOMC 229536 Phialocephala scopiformis, a fungal endophyte of spruce producing the potent anti-insectan compound rugulosin.</title>
        <authorList>
            <consortium name="DOE Joint Genome Institute"/>
            <person name="Walker A.K."/>
            <person name="Frasz S.L."/>
            <person name="Seifert K.A."/>
            <person name="Miller J.D."/>
            <person name="Mondo S.J."/>
            <person name="Labutti K."/>
            <person name="Lipzen A."/>
            <person name="Dockter R."/>
            <person name="Kennedy M."/>
            <person name="Grigoriev I.V."/>
            <person name="Spatafora J.W."/>
        </authorList>
    </citation>
    <scope>NUCLEOTIDE SEQUENCE [LARGE SCALE GENOMIC DNA]</scope>
    <source>
        <strain evidence="1 2">CBS 120377</strain>
    </source>
</reference>
<dbReference type="Gene3D" id="1.25.40.10">
    <property type="entry name" value="Tetratricopeptide repeat domain"/>
    <property type="match status" value="2"/>
</dbReference>
<dbReference type="GeneID" id="28827497"/>
<proteinExistence type="predicted"/>
<keyword evidence="2" id="KW-1185">Reference proteome</keyword>
<dbReference type="Gene3D" id="3.40.50.300">
    <property type="entry name" value="P-loop containing nucleotide triphosphate hydrolases"/>
    <property type="match status" value="2"/>
</dbReference>
<organism evidence="1 2">
    <name type="scientific">Mollisia scopiformis</name>
    <name type="common">Conifer needle endophyte fungus</name>
    <name type="synonym">Phialocephala scopiformis</name>
    <dbReference type="NCBI Taxonomy" id="149040"/>
    <lineage>
        <taxon>Eukaryota</taxon>
        <taxon>Fungi</taxon>
        <taxon>Dikarya</taxon>
        <taxon>Ascomycota</taxon>
        <taxon>Pezizomycotina</taxon>
        <taxon>Leotiomycetes</taxon>
        <taxon>Helotiales</taxon>
        <taxon>Mollisiaceae</taxon>
        <taxon>Mollisia</taxon>
    </lineage>
</organism>
<evidence type="ECO:0000313" key="1">
    <source>
        <dbReference type="EMBL" id="KUJ12380.1"/>
    </source>
</evidence>
<dbReference type="PANTHER" id="PTHR35205:SF1">
    <property type="entry name" value="ZU5 DOMAIN-CONTAINING PROTEIN"/>
    <property type="match status" value="1"/>
</dbReference>
<accession>A0A194WWR2</accession>
<gene>
    <name evidence="1" type="ORF">LY89DRAFT_709615</name>
</gene>
<dbReference type="EMBL" id="KQ947424">
    <property type="protein sequence ID" value="KUJ12380.1"/>
    <property type="molecule type" value="Genomic_DNA"/>
</dbReference>
<dbReference type="InterPro" id="IPR027417">
    <property type="entry name" value="P-loop_NTPase"/>
</dbReference>
<dbReference type="KEGG" id="psco:LY89DRAFT_709615"/>
<sequence>MAASANNKIWEKALLEYQSKLSQIAVSLSTKVRQQSPSSANNSTPNATIEGIKRLTKLLAIFTTSIPEVSNVVWISVSLIHEVRTASLINIQRSIVNSETRALFLQAIEDISSSIPQFNDYEEVFPDMADVETAMIQFYCKVIDLFLAILDRIKGCSSWTHHIGLLPAPIAINRALKDIETQKEVVQKRVIAANAILQNKRHKEIHFLLSQMAIQARPTSQLPCRDIPYSANSHFHGRQEILDKIKAHLVVSRNERSSFAISGLGGVGKTQIALKYIYDHLEQFPALEPEDSQKDVDAVTTVLKTWLGETKDHWLIVCDNADDLSVLKPFWPPGNQGCIIITSRDPASARVASAGIHVPPFSPLEGETCFVSLLTSRAEAGFTDPHDPALIRRIVKELGYLPLAIVHVSSFIVEHDCTLEEFEDLYAASQQSNQGLWDLEVSTTNLFYEHSLATVWQVSITRLSTNCLKLLRILSYFDPDGVPEVLLWEGAKESDVLSFLRRGLPYFNALHELISRGLNQLFGDALEVLLGAWPVNNDNPFRMNALWPQCSLYLPRVLALETRCRDSPYIKPRVGVIRLFFYASWYLFERRMSELTFPLLQTARGICARNGDSDPFFAKLLTAYGCVCLECDQVPHAAEKFSQVVDCYRKRAEPNDWLLATALSDLGCARTDLGDYARSEQLFSEALRVANAIPGPAGKDWQVHVGHNLSRLLIMMGRPEEALRLQFLQGDEFAGGLIQEDSQRGALFLYGIGNTYLALAQKKGIEGAEERRMAFQYHTRTLKVRTQLCGDHYITGTSLHKVGVLLHEAGDHQSAGNVLQHAITIFDESFNADRELARSLFHFSLVKSDLGEAMEASRLLTEAWQYQERITGTKRNPDIEKDYSLFDKLVLYVHN</sequence>
<dbReference type="SUPFAM" id="SSF52540">
    <property type="entry name" value="P-loop containing nucleoside triphosphate hydrolases"/>
    <property type="match status" value="1"/>
</dbReference>
<dbReference type="OrthoDB" id="3526910at2759"/>
<dbReference type="AlphaFoldDB" id="A0A194WWR2"/>
<dbReference type="PANTHER" id="PTHR35205">
    <property type="entry name" value="NB-ARC AND TPR DOMAIN PROTEIN"/>
    <property type="match status" value="1"/>
</dbReference>
<evidence type="ECO:0000313" key="2">
    <source>
        <dbReference type="Proteomes" id="UP000070700"/>
    </source>
</evidence>
<name>A0A194WWR2_MOLSC</name>